<dbReference type="Gene3D" id="1.10.10.60">
    <property type="entry name" value="Homeodomain-like"/>
    <property type="match status" value="1"/>
</dbReference>
<evidence type="ECO:0000259" key="3">
    <source>
        <dbReference type="PROSITE" id="PS50045"/>
    </source>
</evidence>
<proteinExistence type="predicted"/>
<dbReference type="eggNOG" id="COG3829">
    <property type="taxonomic scope" value="Bacteria"/>
</dbReference>
<evidence type="ECO:0000313" key="4">
    <source>
        <dbReference type="EMBL" id="EHR40706.1"/>
    </source>
</evidence>
<dbReference type="InterPro" id="IPR027417">
    <property type="entry name" value="P-loop_NTPase"/>
</dbReference>
<dbReference type="InterPro" id="IPR058031">
    <property type="entry name" value="AAA_lid_NorR"/>
</dbReference>
<feature type="domain" description="Sigma-54 factor interaction" evidence="3">
    <location>
        <begin position="163"/>
        <end position="396"/>
    </location>
</feature>
<reference evidence="4 5" key="1">
    <citation type="journal article" date="2012" name="J. Bacteriol.">
        <title>Genome Sequence of Extracellular-Protease-Producing Alishewanella jeotgali Isolated from Traditional Korean Fermented Seafood.</title>
        <authorList>
            <person name="Jung J."/>
            <person name="Chun J."/>
            <person name="Park W."/>
        </authorList>
    </citation>
    <scope>NUCLEOTIDE SEQUENCE [LARGE SCALE GENOMIC DNA]</scope>
    <source>
        <strain evidence="4 5">KCTC 22429</strain>
    </source>
</reference>
<dbReference type="Gene3D" id="3.40.50.10770">
    <property type="entry name" value="Hypothetical protein VC1899 like domain (Restriction endonuclease-like)"/>
    <property type="match status" value="1"/>
</dbReference>
<sequence length="485" mass="53479">MELDQHAAISAIAAKSDFQFDKIVILSNHREEVWGRFEQFIKKKLAHARRQEADVVVKRAHIDSPIDYHSIAKETEKWIGKLSEEAETLLVNLTSGTPAMTTLSVLIGKGKPNVRFMQVTPKNEPLNVDIPLDFSLEYTKSAARHIASKATSAPKLDAAFSAITCVSDNMQAVVSRAKRLAASEVPALILGETGTGKEEMAKAIHKASFRASKPLKTVNCGALAPTLVESILFGHRKGAFTGANQDYPGLFEQADGGTLFLDEIGELSPDIQVKLLRALQQGEITPLGDTETKTVDVRVVAATHKNLQQMVADGTFREDLFYRLAVGIITLPSLKQRIADLPLIVQQLTQQINNAGVKQPGYISKKISEEGINFISKQPWPGNIRELWSTLNRAFLWSDKAEIGAAELADVMLSVAKTSVDEHVTLAYHDKVDLYQITDNIQKKYIEAALKASGNVKKHATQMLGLKDHQTLTNWMNRLGIEIEK</sequence>
<dbReference type="SMART" id="SM00382">
    <property type="entry name" value="AAA"/>
    <property type="match status" value="1"/>
</dbReference>
<accession>H3ZFE5</accession>
<dbReference type="STRING" id="1129374.AJE_10433"/>
<dbReference type="GO" id="GO:0006355">
    <property type="term" value="P:regulation of DNA-templated transcription"/>
    <property type="evidence" value="ECO:0007669"/>
    <property type="project" value="InterPro"/>
</dbReference>
<dbReference type="AlphaFoldDB" id="H3ZFE5"/>
<dbReference type="Proteomes" id="UP000012046">
    <property type="component" value="Unassembled WGS sequence"/>
</dbReference>
<evidence type="ECO:0000256" key="1">
    <source>
        <dbReference type="ARBA" id="ARBA00022741"/>
    </source>
</evidence>
<dbReference type="PATRIC" id="fig|1129374.4.peg.2076"/>
<dbReference type="RefSeq" id="WP_008950816.1">
    <property type="nucleotide sequence ID" value="NZ_AHTH01000035.1"/>
</dbReference>
<dbReference type="GO" id="GO:0005524">
    <property type="term" value="F:ATP binding"/>
    <property type="evidence" value="ECO:0007669"/>
    <property type="project" value="UniProtKB-KW"/>
</dbReference>
<dbReference type="Gene3D" id="3.40.50.300">
    <property type="entry name" value="P-loop containing nucleotide triphosphate hydrolases"/>
    <property type="match status" value="1"/>
</dbReference>
<dbReference type="PROSITE" id="PS50045">
    <property type="entry name" value="SIGMA54_INTERACT_4"/>
    <property type="match status" value="1"/>
</dbReference>
<protein>
    <submittedName>
        <fullName evidence="4">Response regulator receiver protein</fullName>
    </submittedName>
</protein>
<dbReference type="InterPro" id="IPR025943">
    <property type="entry name" value="Sigma_54_int_dom_ATP-bd_2"/>
</dbReference>
<keyword evidence="1" id="KW-0547">Nucleotide-binding</keyword>
<keyword evidence="5" id="KW-1185">Reference proteome</keyword>
<dbReference type="Pfam" id="PF25601">
    <property type="entry name" value="AAA_lid_14"/>
    <property type="match status" value="1"/>
</dbReference>
<evidence type="ECO:0000256" key="2">
    <source>
        <dbReference type="ARBA" id="ARBA00022840"/>
    </source>
</evidence>
<organism evidence="4 5">
    <name type="scientific">Alishewanella jeotgali KCTC 22429</name>
    <dbReference type="NCBI Taxonomy" id="1129374"/>
    <lineage>
        <taxon>Bacteria</taxon>
        <taxon>Pseudomonadati</taxon>
        <taxon>Pseudomonadota</taxon>
        <taxon>Gammaproteobacteria</taxon>
        <taxon>Alteromonadales</taxon>
        <taxon>Alteromonadaceae</taxon>
        <taxon>Alishewanella</taxon>
    </lineage>
</organism>
<keyword evidence="2" id="KW-0067">ATP-binding</keyword>
<evidence type="ECO:0000313" key="5">
    <source>
        <dbReference type="Proteomes" id="UP000012046"/>
    </source>
</evidence>
<dbReference type="EMBL" id="AHTH01000035">
    <property type="protein sequence ID" value="EHR40706.1"/>
    <property type="molecule type" value="Genomic_DNA"/>
</dbReference>
<dbReference type="Pfam" id="PF00158">
    <property type="entry name" value="Sigma54_activat"/>
    <property type="match status" value="1"/>
</dbReference>
<dbReference type="FunFam" id="3.40.50.300:FF:000006">
    <property type="entry name" value="DNA-binding transcriptional regulator NtrC"/>
    <property type="match status" value="1"/>
</dbReference>
<dbReference type="InterPro" id="IPR003593">
    <property type="entry name" value="AAA+_ATPase"/>
</dbReference>
<dbReference type="Gene3D" id="1.10.8.60">
    <property type="match status" value="1"/>
</dbReference>
<gene>
    <name evidence="4" type="ORF">AJE_10433</name>
</gene>
<name>H3ZFE5_9ALTE</name>
<comment type="caution">
    <text evidence="4">The sequence shown here is derived from an EMBL/GenBank/DDBJ whole genome shotgun (WGS) entry which is preliminary data.</text>
</comment>
<dbReference type="CDD" id="cd00009">
    <property type="entry name" value="AAA"/>
    <property type="match status" value="1"/>
</dbReference>
<dbReference type="PROSITE" id="PS00676">
    <property type="entry name" value="SIGMA54_INTERACT_2"/>
    <property type="match status" value="1"/>
</dbReference>
<dbReference type="InterPro" id="IPR002078">
    <property type="entry name" value="Sigma_54_int"/>
</dbReference>
<dbReference type="SUPFAM" id="SSF52540">
    <property type="entry name" value="P-loop containing nucleoside triphosphate hydrolases"/>
    <property type="match status" value="1"/>
</dbReference>
<dbReference type="PANTHER" id="PTHR32071">
    <property type="entry name" value="TRANSCRIPTIONAL REGULATORY PROTEIN"/>
    <property type="match status" value="1"/>
</dbReference>